<comment type="similarity">
    <text evidence="1">Belongs to the GcvT family.</text>
</comment>
<dbReference type="InterPro" id="IPR028896">
    <property type="entry name" value="GcvT/YgfZ/DmdA"/>
</dbReference>
<dbReference type="Gene3D" id="2.40.30.110">
    <property type="entry name" value="Aminomethyltransferase beta-barrel domains"/>
    <property type="match status" value="1"/>
</dbReference>
<dbReference type="EMBL" id="CAXKWB010033784">
    <property type="protein sequence ID" value="CAL4143778.1"/>
    <property type="molecule type" value="Genomic_DNA"/>
</dbReference>
<dbReference type="Gene3D" id="3.30.1360.120">
    <property type="entry name" value="Probable tRNA modification gtpase trme, domain 1"/>
    <property type="match status" value="1"/>
</dbReference>
<protein>
    <submittedName>
        <fullName evidence="5">Uncharacterized protein</fullName>
    </submittedName>
</protein>
<dbReference type="GO" id="GO:0005739">
    <property type="term" value="C:mitochondrion"/>
    <property type="evidence" value="ECO:0007669"/>
    <property type="project" value="TreeGrafter"/>
</dbReference>
<proteinExistence type="inferred from homology"/>
<evidence type="ECO:0000313" key="5">
    <source>
        <dbReference type="EMBL" id="CAL4143778.1"/>
    </source>
</evidence>
<organism evidence="5 6">
    <name type="scientific">Meganyctiphanes norvegica</name>
    <name type="common">Northern krill</name>
    <name type="synonym">Thysanopoda norvegica</name>
    <dbReference type="NCBI Taxonomy" id="48144"/>
    <lineage>
        <taxon>Eukaryota</taxon>
        <taxon>Metazoa</taxon>
        <taxon>Ecdysozoa</taxon>
        <taxon>Arthropoda</taxon>
        <taxon>Crustacea</taxon>
        <taxon>Multicrustacea</taxon>
        <taxon>Malacostraca</taxon>
        <taxon>Eumalacostraca</taxon>
        <taxon>Eucarida</taxon>
        <taxon>Euphausiacea</taxon>
        <taxon>Euphausiidae</taxon>
        <taxon>Meganyctiphanes</taxon>
    </lineage>
</organism>
<dbReference type="SUPFAM" id="SSF101790">
    <property type="entry name" value="Aminomethyltransferase beta-barrel domain"/>
    <property type="match status" value="1"/>
</dbReference>
<feature type="non-terminal residue" evidence="5">
    <location>
        <position position="1"/>
    </location>
</feature>
<evidence type="ECO:0000259" key="3">
    <source>
        <dbReference type="Pfam" id="PF01571"/>
    </source>
</evidence>
<dbReference type="InterPro" id="IPR013977">
    <property type="entry name" value="GcvT_C"/>
</dbReference>
<dbReference type="PANTHER" id="PTHR43757:SF11">
    <property type="entry name" value="SARCOSINE DEHYDROGENASE"/>
    <property type="match status" value="1"/>
</dbReference>
<dbReference type="Pfam" id="PF08669">
    <property type="entry name" value="GCV_T_C"/>
    <property type="match status" value="1"/>
</dbReference>
<accession>A0AAV2RXM1</accession>
<gene>
    <name evidence="5" type="ORF">MNOR_LOCUS29336</name>
</gene>
<dbReference type="Pfam" id="PF01571">
    <property type="entry name" value="GCV_T"/>
    <property type="match status" value="1"/>
</dbReference>
<dbReference type="InterPro" id="IPR029043">
    <property type="entry name" value="GcvT/YgfZ_C"/>
</dbReference>
<dbReference type="InterPro" id="IPR006222">
    <property type="entry name" value="GCVT_N"/>
</dbReference>
<name>A0AAV2RXM1_MEGNR</name>
<feature type="domain" description="GCVT N-terminal" evidence="3">
    <location>
        <begin position="16"/>
        <end position="140"/>
    </location>
</feature>
<dbReference type="SUPFAM" id="SSF103025">
    <property type="entry name" value="Folate-binding domain"/>
    <property type="match status" value="1"/>
</dbReference>
<evidence type="ECO:0000256" key="2">
    <source>
        <dbReference type="PIRSR" id="PIRSR006487-1"/>
    </source>
</evidence>
<dbReference type="PANTHER" id="PTHR43757">
    <property type="entry name" value="AMINOMETHYLTRANSFERASE"/>
    <property type="match status" value="1"/>
</dbReference>
<dbReference type="Proteomes" id="UP001497623">
    <property type="component" value="Unassembled WGS sequence"/>
</dbReference>
<sequence length="258" mass="28829">SGSGPMIWRLLRDLCYDHGFDVNVEPYTHKLAIMAIKGPNSEAVLKSAGLSKSDVTIGSAISTTVRDCAVLLWHCGQNNWEVHVDANKALPVYEHLFECGKDLGLLNAGYRALDVDSLERGECAWHYDLRSDDTPLEAGLLPRVEPGCHNSNQRRNFLGYEQLLCQQNQGVTKTRVMLQLTREGNLCGLEGIVRDGHLVGSLRRAGHSYLTNSNLGIGYIRHHQQQPLTWSQLKESTWEVEIMGQRVPASLYNPQQPL</sequence>
<dbReference type="PIRSF" id="PIRSF006487">
    <property type="entry name" value="GcvT"/>
    <property type="match status" value="1"/>
</dbReference>
<evidence type="ECO:0000256" key="1">
    <source>
        <dbReference type="ARBA" id="ARBA00008609"/>
    </source>
</evidence>
<dbReference type="Gene3D" id="3.30.70.1400">
    <property type="entry name" value="Aminomethyltransferase beta-barrel domains"/>
    <property type="match status" value="1"/>
</dbReference>
<evidence type="ECO:0000313" key="6">
    <source>
        <dbReference type="Proteomes" id="UP001497623"/>
    </source>
</evidence>
<evidence type="ECO:0000259" key="4">
    <source>
        <dbReference type="Pfam" id="PF08669"/>
    </source>
</evidence>
<comment type="caution">
    <text evidence="5">The sequence shown here is derived from an EMBL/GenBank/DDBJ whole genome shotgun (WGS) entry which is preliminary data.</text>
</comment>
<feature type="binding site" evidence="2">
    <location>
        <position position="81"/>
    </location>
    <ligand>
        <name>substrate</name>
    </ligand>
</feature>
<feature type="domain" description="Aminomethyltransferase C-terminal" evidence="4">
    <location>
        <begin position="173"/>
        <end position="251"/>
    </location>
</feature>
<keyword evidence="6" id="KW-1185">Reference proteome</keyword>
<reference evidence="5 6" key="1">
    <citation type="submission" date="2024-05" db="EMBL/GenBank/DDBJ databases">
        <authorList>
            <person name="Wallberg A."/>
        </authorList>
    </citation>
    <scope>NUCLEOTIDE SEQUENCE [LARGE SCALE GENOMIC DNA]</scope>
</reference>
<dbReference type="AlphaFoldDB" id="A0AAV2RXM1"/>
<dbReference type="InterPro" id="IPR027266">
    <property type="entry name" value="TrmE/GcvT-like"/>
</dbReference>